<reference evidence="9" key="1">
    <citation type="submission" date="2016-11" db="UniProtKB">
        <authorList>
            <consortium name="WormBaseParasite"/>
        </authorList>
    </citation>
    <scope>IDENTIFICATION</scope>
</reference>
<feature type="transmembrane region" description="Helical" evidence="6">
    <location>
        <begin position="81"/>
        <end position="99"/>
    </location>
</feature>
<keyword evidence="3 6" id="KW-0812">Transmembrane</keyword>
<feature type="transmembrane region" description="Helical" evidence="6">
    <location>
        <begin position="105"/>
        <end position="129"/>
    </location>
</feature>
<evidence type="ECO:0000256" key="2">
    <source>
        <dbReference type="ARBA" id="ARBA00022448"/>
    </source>
</evidence>
<evidence type="ECO:0000313" key="9">
    <source>
        <dbReference type="WBParaSite" id="maker-uti_cns_0045364-snap-gene-3.24-mRNA-1"/>
    </source>
</evidence>
<dbReference type="PANTHER" id="PTHR43385">
    <property type="entry name" value="RIBOFLAVIN TRANSPORTER RIBJ"/>
    <property type="match status" value="1"/>
</dbReference>
<proteinExistence type="predicted"/>
<feature type="domain" description="Major facilitator superfamily (MFS) profile" evidence="7">
    <location>
        <begin position="6"/>
        <end position="441"/>
    </location>
</feature>
<dbReference type="AlphaFoldDB" id="A0A1I8J070"/>
<evidence type="ECO:0000256" key="5">
    <source>
        <dbReference type="ARBA" id="ARBA00023136"/>
    </source>
</evidence>
<evidence type="ECO:0000256" key="3">
    <source>
        <dbReference type="ARBA" id="ARBA00022692"/>
    </source>
</evidence>
<dbReference type="PROSITE" id="PS50850">
    <property type="entry name" value="MFS"/>
    <property type="match status" value="1"/>
</dbReference>
<dbReference type="PANTHER" id="PTHR43385:SF1">
    <property type="entry name" value="RIBOFLAVIN TRANSPORTER RIBJ"/>
    <property type="match status" value="1"/>
</dbReference>
<feature type="transmembrane region" description="Helical" evidence="6">
    <location>
        <begin position="415"/>
        <end position="439"/>
    </location>
</feature>
<dbReference type="GO" id="GO:0016020">
    <property type="term" value="C:membrane"/>
    <property type="evidence" value="ECO:0007669"/>
    <property type="project" value="UniProtKB-SubCell"/>
</dbReference>
<comment type="subcellular location">
    <subcellularLocation>
        <location evidence="1">Membrane</location>
        <topology evidence="1">Multi-pass membrane protein</topology>
    </subcellularLocation>
</comment>
<dbReference type="CDD" id="cd17353">
    <property type="entry name" value="MFS_OFA_like"/>
    <property type="match status" value="1"/>
</dbReference>
<feature type="transmembrane region" description="Helical" evidence="6">
    <location>
        <begin position="388"/>
        <end position="409"/>
    </location>
</feature>
<evidence type="ECO:0000256" key="4">
    <source>
        <dbReference type="ARBA" id="ARBA00022989"/>
    </source>
</evidence>
<dbReference type="Gene3D" id="1.20.1250.20">
    <property type="entry name" value="MFS general substrate transporter like domains"/>
    <property type="match status" value="2"/>
</dbReference>
<name>A0A1I8J070_9PLAT</name>
<dbReference type="InterPro" id="IPR036259">
    <property type="entry name" value="MFS_trans_sf"/>
</dbReference>
<keyword evidence="8" id="KW-1185">Reference proteome</keyword>
<organism evidence="8 9">
    <name type="scientific">Macrostomum lignano</name>
    <dbReference type="NCBI Taxonomy" id="282301"/>
    <lineage>
        <taxon>Eukaryota</taxon>
        <taxon>Metazoa</taxon>
        <taxon>Spiralia</taxon>
        <taxon>Lophotrochozoa</taxon>
        <taxon>Platyhelminthes</taxon>
        <taxon>Rhabditophora</taxon>
        <taxon>Macrostomorpha</taxon>
        <taxon>Macrostomida</taxon>
        <taxon>Macrostomidae</taxon>
        <taxon>Macrostomum</taxon>
    </lineage>
</organism>
<sequence>MVIPLKGCLAIFGGFIIHFTLGTVYTFGNMNPYLTSYMKFYSKSPEINYPQSTWIFSLSLAGQGFSMALGGLIETRIGARFTALFGSWFMSLGVILSSLTVKSYFVLISLTYGVMFGVGTGVAYSVAIAAAMKWFPSRKGLVGGIVAAGFGGGSLVFNQLQTFYINPDNVKANYTLDGDNYFDQPEILDRVPSCFIVLGSTYAAMQLLGALLLFPVPPVGHSPDDQQQPLILPQSSEEHQHSRQSQEQQQLQLSPRQLVKKPIFWILWLTFLVNAQSLVYISSQYKAYGLYRQFDDHFLAITGSVSSVFNSGTRVVWGLGHDLLGYWRPMLALCTGAAVLLATFYLSSSAAFYFIYVCLMFAFFAGNFALFPAACAKLFGSKFFSVNYGLIFTGNAISAILGAILTSAIKEAFGWLALFITGASFSAAGVVLSLIFLALTRARSGQQEAYNRLEDS</sequence>
<dbReference type="WBParaSite" id="maker-uti_cns_0045364-snap-gene-3.24-mRNA-1">
    <property type="protein sequence ID" value="maker-uti_cns_0045364-snap-gene-3.24-mRNA-1"/>
    <property type="gene ID" value="maker-uti_cns_0045364-snap-gene-3.24"/>
</dbReference>
<feature type="transmembrane region" description="Helical" evidence="6">
    <location>
        <begin position="7"/>
        <end position="27"/>
    </location>
</feature>
<dbReference type="Proteomes" id="UP000095280">
    <property type="component" value="Unplaced"/>
</dbReference>
<accession>A0A1I8J070</accession>
<feature type="transmembrane region" description="Helical" evidence="6">
    <location>
        <begin position="329"/>
        <end position="347"/>
    </location>
</feature>
<dbReference type="Pfam" id="PF07690">
    <property type="entry name" value="MFS_1"/>
    <property type="match status" value="1"/>
</dbReference>
<evidence type="ECO:0000256" key="1">
    <source>
        <dbReference type="ARBA" id="ARBA00004141"/>
    </source>
</evidence>
<evidence type="ECO:0000259" key="7">
    <source>
        <dbReference type="PROSITE" id="PS50850"/>
    </source>
</evidence>
<feature type="transmembrane region" description="Helical" evidence="6">
    <location>
        <begin position="141"/>
        <end position="160"/>
    </location>
</feature>
<evidence type="ECO:0000313" key="8">
    <source>
        <dbReference type="Proteomes" id="UP000095280"/>
    </source>
</evidence>
<keyword evidence="5 6" id="KW-0472">Membrane</keyword>
<keyword evidence="4 6" id="KW-1133">Transmembrane helix</keyword>
<dbReference type="SUPFAM" id="SSF103473">
    <property type="entry name" value="MFS general substrate transporter"/>
    <property type="match status" value="1"/>
</dbReference>
<protein>
    <submittedName>
        <fullName evidence="9">MFS domain-containing protein</fullName>
    </submittedName>
</protein>
<keyword evidence="2" id="KW-0813">Transport</keyword>
<feature type="transmembrane region" description="Helical" evidence="6">
    <location>
        <begin position="263"/>
        <end position="285"/>
    </location>
</feature>
<evidence type="ECO:0000256" key="6">
    <source>
        <dbReference type="SAM" id="Phobius"/>
    </source>
</evidence>
<feature type="transmembrane region" description="Helical" evidence="6">
    <location>
        <begin position="353"/>
        <end position="376"/>
    </location>
</feature>
<dbReference type="InterPro" id="IPR020846">
    <property type="entry name" value="MFS_dom"/>
</dbReference>
<dbReference type="GO" id="GO:0022857">
    <property type="term" value="F:transmembrane transporter activity"/>
    <property type="evidence" value="ECO:0007669"/>
    <property type="project" value="InterPro"/>
</dbReference>
<feature type="transmembrane region" description="Helical" evidence="6">
    <location>
        <begin position="195"/>
        <end position="214"/>
    </location>
</feature>
<dbReference type="InterPro" id="IPR052983">
    <property type="entry name" value="MFS_Riboflavin_Transporter"/>
</dbReference>
<dbReference type="InterPro" id="IPR011701">
    <property type="entry name" value="MFS"/>
</dbReference>